<keyword evidence="3" id="KW-1185">Reference proteome</keyword>
<sequence>MLRLEVESTRVTGCLLRLGGEEVTVRARETILAAGAIWSPVLLMRSGIGPAAALRAGAGGACRSAWRG</sequence>
<accession>A0ABX9VCP9</accession>
<dbReference type="InterPro" id="IPR000172">
    <property type="entry name" value="GMC_OxRdtase_N"/>
</dbReference>
<dbReference type="EMBL" id="RFLX01000047">
    <property type="protein sequence ID" value="RMI16894.1"/>
    <property type="molecule type" value="Genomic_DNA"/>
</dbReference>
<dbReference type="Gene3D" id="3.50.50.60">
    <property type="entry name" value="FAD/NAD(P)-binding domain"/>
    <property type="match status" value="1"/>
</dbReference>
<evidence type="ECO:0000259" key="1">
    <source>
        <dbReference type="PROSITE" id="PS00624"/>
    </source>
</evidence>
<reference evidence="2 3" key="1">
    <citation type="submission" date="2018-10" db="EMBL/GenBank/DDBJ databases">
        <title>Roseomonas sp. nov., isolated from feces of Tibetan antelopes in the Qinghai-Tibet plateau, China.</title>
        <authorList>
            <person name="Tian Z."/>
        </authorList>
    </citation>
    <scope>NUCLEOTIDE SEQUENCE [LARGE SCALE GENOMIC DNA]</scope>
    <source>
        <strain evidence="2 3">Z23</strain>
    </source>
</reference>
<feature type="domain" description="Glucose-methanol-choline oxidoreductase N-terminal" evidence="1">
    <location>
        <begin position="35"/>
        <end position="49"/>
    </location>
</feature>
<organism evidence="2 3">
    <name type="scientific">Teichococcus wenyumeiae</name>
    <dbReference type="NCBI Taxonomy" id="2478470"/>
    <lineage>
        <taxon>Bacteria</taxon>
        <taxon>Pseudomonadati</taxon>
        <taxon>Pseudomonadota</taxon>
        <taxon>Alphaproteobacteria</taxon>
        <taxon>Acetobacterales</taxon>
        <taxon>Roseomonadaceae</taxon>
        <taxon>Roseomonas</taxon>
    </lineage>
</organism>
<evidence type="ECO:0000313" key="2">
    <source>
        <dbReference type="EMBL" id="RMI16894.1"/>
    </source>
</evidence>
<gene>
    <name evidence="2" type="ORF">EBE87_24980</name>
</gene>
<protein>
    <recommendedName>
        <fullName evidence="1">Glucose-methanol-choline oxidoreductase N-terminal domain-containing protein</fullName>
    </recommendedName>
</protein>
<comment type="caution">
    <text evidence="2">The sequence shown here is derived from an EMBL/GenBank/DDBJ whole genome shotgun (WGS) entry which is preliminary data.</text>
</comment>
<dbReference type="Pfam" id="PF00732">
    <property type="entry name" value="GMC_oxred_N"/>
    <property type="match status" value="1"/>
</dbReference>
<dbReference type="PROSITE" id="PS00624">
    <property type="entry name" value="GMC_OXRED_2"/>
    <property type="match status" value="1"/>
</dbReference>
<name>A0ABX9VCP9_9PROT</name>
<evidence type="ECO:0000313" key="3">
    <source>
        <dbReference type="Proteomes" id="UP000274097"/>
    </source>
</evidence>
<dbReference type="SUPFAM" id="SSF51905">
    <property type="entry name" value="FAD/NAD(P)-binding domain"/>
    <property type="match status" value="1"/>
</dbReference>
<dbReference type="Proteomes" id="UP000274097">
    <property type="component" value="Unassembled WGS sequence"/>
</dbReference>
<proteinExistence type="predicted"/>
<dbReference type="InterPro" id="IPR036188">
    <property type="entry name" value="FAD/NAD-bd_sf"/>
</dbReference>